<dbReference type="SUPFAM" id="SSF55874">
    <property type="entry name" value="ATPase domain of HSP90 chaperone/DNA topoisomerase II/histidine kinase"/>
    <property type="match status" value="1"/>
</dbReference>
<dbReference type="InterPro" id="IPR014762">
    <property type="entry name" value="DNA_mismatch_repair_CS"/>
</dbReference>
<evidence type="ECO:0000256" key="2">
    <source>
        <dbReference type="ARBA" id="ARBA00021975"/>
    </source>
</evidence>
<protein>
    <recommendedName>
        <fullName evidence="2 5">DNA mismatch repair protein MutL</fullName>
    </recommendedName>
</protein>
<dbReference type="SUPFAM" id="SSF118116">
    <property type="entry name" value="DNA mismatch repair protein MutL"/>
    <property type="match status" value="1"/>
</dbReference>
<comment type="function">
    <text evidence="5">This protein is involved in the repair of mismatches in DNA. It is required for dam-dependent methyl-directed DNA mismatch repair. May act as a 'molecular matchmaker', a protein that promotes the formation of a stable complex between two or more DNA-binding proteins in an ATP-dependent manner without itself being part of a final effector complex.</text>
</comment>
<dbReference type="OrthoDB" id="9763467at2"/>
<dbReference type="GO" id="GO:0140664">
    <property type="term" value="F:ATP-dependent DNA damage sensor activity"/>
    <property type="evidence" value="ECO:0007669"/>
    <property type="project" value="InterPro"/>
</dbReference>
<dbReference type="PANTHER" id="PTHR10073:SF12">
    <property type="entry name" value="DNA MISMATCH REPAIR PROTEIN MLH1"/>
    <property type="match status" value="1"/>
</dbReference>
<keyword evidence="3 5" id="KW-0227">DNA damage</keyword>
<evidence type="ECO:0000256" key="3">
    <source>
        <dbReference type="ARBA" id="ARBA00022763"/>
    </source>
</evidence>
<evidence type="ECO:0000256" key="4">
    <source>
        <dbReference type="ARBA" id="ARBA00023204"/>
    </source>
</evidence>
<evidence type="ECO:0000259" key="7">
    <source>
        <dbReference type="SMART" id="SM00853"/>
    </source>
</evidence>
<dbReference type="Gene3D" id="3.30.230.10">
    <property type="match status" value="1"/>
</dbReference>
<dbReference type="InterPro" id="IPR042121">
    <property type="entry name" value="MutL_C_regsub"/>
</dbReference>
<evidence type="ECO:0000256" key="1">
    <source>
        <dbReference type="ARBA" id="ARBA00006082"/>
    </source>
</evidence>
<evidence type="ECO:0000313" key="9">
    <source>
        <dbReference type="EMBL" id="RUO35619.1"/>
    </source>
</evidence>
<dbReference type="Pfam" id="PF08676">
    <property type="entry name" value="MutL_C"/>
    <property type="match status" value="1"/>
</dbReference>
<dbReference type="InterPro" id="IPR013507">
    <property type="entry name" value="DNA_mismatch_S5_2-like"/>
</dbReference>
<organism evidence="9 10">
    <name type="scientific">Aliidiomarina sanyensis</name>
    <dbReference type="NCBI Taxonomy" id="1249555"/>
    <lineage>
        <taxon>Bacteria</taxon>
        <taxon>Pseudomonadati</taxon>
        <taxon>Pseudomonadota</taxon>
        <taxon>Gammaproteobacteria</taxon>
        <taxon>Alteromonadales</taxon>
        <taxon>Idiomarinaceae</taxon>
        <taxon>Aliidiomarina</taxon>
    </lineage>
</organism>
<keyword evidence="4 5" id="KW-0234">DNA repair</keyword>
<keyword evidence="10" id="KW-1185">Reference proteome</keyword>
<dbReference type="InterPro" id="IPR036890">
    <property type="entry name" value="HATPase_C_sf"/>
</dbReference>
<name>A0A432WPH9_9GAMM</name>
<dbReference type="GO" id="GO:0006298">
    <property type="term" value="P:mismatch repair"/>
    <property type="evidence" value="ECO:0007669"/>
    <property type="project" value="UniProtKB-UniRule"/>
</dbReference>
<dbReference type="Pfam" id="PF13589">
    <property type="entry name" value="HATPase_c_3"/>
    <property type="match status" value="1"/>
</dbReference>
<evidence type="ECO:0000256" key="5">
    <source>
        <dbReference type="HAMAP-Rule" id="MF_00149"/>
    </source>
</evidence>
<feature type="compositionally biased region" description="Polar residues" evidence="6">
    <location>
        <begin position="370"/>
        <end position="383"/>
    </location>
</feature>
<accession>A0A432WPH9</accession>
<dbReference type="SMART" id="SM01340">
    <property type="entry name" value="DNA_mis_repair"/>
    <property type="match status" value="1"/>
</dbReference>
<feature type="domain" description="MutL C-terminal dimerisation" evidence="7">
    <location>
        <begin position="427"/>
        <end position="568"/>
    </location>
</feature>
<dbReference type="RefSeq" id="WP_126775998.1">
    <property type="nucleotide sequence ID" value="NZ_PIPM01000002.1"/>
</dbReference>
<proteinExistence type="inferred from homology"/>
<dbReference type="GO" id="GO:0030983">
    <property type="term" value="F:mismatched DNA binding"/>
    <property type="evidence" value="ECO:0007669"/>
    <property type="project" value="InterPro"/>
</dbReference>
<feature type="region of interest" description="Disordered" evidence="6">
    <location>
        <begin position="602"/>
        <end position="622"/>
    </location>
</feature>
<dbReference type="PANTHER" id="PTHR10073">
    <property type="entry name" value="DNA MISMATCH REPAIR PROTEIN MLH, PMS, MUTL"/>
    <property type="match status" value="1"/>
</dbReference>
<dbReference type="FunFam" id="3.30.565.10:FF:000003">
    <property type="entry name" value="DNA mismatch repair endonuclease MutL"/>
    <property type="match status" value="1"/>
</dbReference>
<dbReference type="GO" id="GO:0032300">
    <property type="term" value="C:mismatch repair complex"/>
    <property type="evidence" value="ECO:0007669"/>
    <property type="project" value="InterPro"/>
</dbReference>
<evidence type="ECO:0000259" key="8">
    <source>
        <dbReference type="SMART" id="SM01340"/>
    </source>
</evidence>
<reference evidence="9 10" key="1">
    <citation type="journal article" date="2011" name="Front. Microbiol.">
        <title>Genomic signatures of strain selection and enhancement in Bacillus atrophaeus var. globigii, a historical biowarfare simulant.</title>
        <authorList>
            <person name="Gibbons H.S."/>
            <person name="Broomall S.M."/>
            <person name="McNew L.A."/>
            <person name="Daligault H."/>
            <person name="Chapman C."/>
            <person name="Bruce D."/>
            <person name="Karavis M."/>
            <person name="Krepps M."/>
            <person name="McGregor P.A."/>
            <person name="Hong C."/>
            <person name="Park K.H."/>
            <person name="Akmal A."/>
            <person name="Feldman A."/>
            <person name="Lin J.S."/>
            <person name="Chang W.E."/>
            <person name="Higgs B.W."/>
            <person name="Demirev P."/>
            <person name="Lindquist J."/>
            <person name="Liem A."/>
            <person name="Fochler E."/>
            <person name="Read T.D."/>
            <person name="Tapia R."/>
            <person name="Johnson S."/>
            <person name="Bishop-Lilly K.A."/>
            <person name="Detter C."/>
            <person name="Han C."/>
            <person name="Sozhamannan S."/>
            <person name="Rosenzweig C.N."/>
            <person name="Skowronski E.W."/>
        </authorList>
    </citation>
    <scope>NUCLEOTIDE SEQUENCE [LARGE SCALE GENOMIC DNA]</scope>
    <source>
        <strain evidence="9 10">GYP-17</strain>
    </source>
</reference>
<comment type="similarity">
    <text evidence="1 5">Belongs to the DNA mismatch repair MutL/HexB family.</text>
</comment>
<dbReference type="Proteomes" id="UP000288405">
    <property type="component" value="Unassembled WGS sequence"/>
</dbReference>
<evidence type="ECO:0000313" key="10">
    <source>
        <dbReference type="Proteomes" id="UP000288405"/>
    </source>
</evidence>
<dbReference type="InterPro" id="IPR002099">
    <property type="entry name" value="MutL/Mlh/PMS"/>
</dbReference>
<feature type="domain" description="DNA mismatch repair protein S5" evidence="8">
    <location>
        <begin position="211"/>
        <end position="329"/>
    </location>
</feature>
<dbReference type="InterPro" id="IPR020667">
    <property type="entry name" value="DNA_mismatch_repair_MutL"/>
</dbReference>
<dbReference type="InterPro" id="IPR038973">
    <property type="entry name" value="MutL/Mlh/Pms-like"/>
</dbReference>
<dbReference type="InterPro" id="IPR014790">
    <property type="entry name" value="MutL_C"/>
</dbReference>
<dbReference type="SUPFAM" id="SSF54211">
    <property type="entry name" value="Ribosomal protein S5 domain 2-like"/>
    <property type="match status" value="1"/>
</dbReference>
<evidence type="ECO:0000256" key="6">
    <source>
        <dbReference type="SAM" id="MobiDB-lite"/>
    </source>
</evidence>
<dbReference type="CDD" id="cd16926">
    <property type="entry name" value="HATPase_MutL-MLH-PMS-like"/>
    <property type="match status" value="1"/>
</dbReference>
<dbReference type="HAMAP" id="MF_00149">
    <property type="entry name" value="DNA_mis_repair"/>
    <property type="match status" value="1"/>
</dbReference>
<dbReference type="EMBL" id="PIPM01000002">
    <property type="protein sequence ID" value="RUO35619.1"/>
    <property type="molecule type" value="Genomic_DNA"/>
</dbReference>
<dbReference type="AlphaFoldDB" id="A0A432WPH9"/>
<dbReference type="PROSITE" id="PS00058">
    <property type="entry name" value="DNA_MISMATCH_REPAIR_1"/>
    <property type="match status" value="1"/>
</dbReference>
<feature type="region of interest" description="Disordered" evidence="6">
    <location>
        <begin position="340"/>
        <end position="383"/>
    </location>
</feature>
<dbReference type="Gene3D" id="3.30.1370.100">
    <property type="entry name" value="MutL, C-terminal domain, regulatory subdomain"/>
    <property type="match status" value="1"/>
</dbReference>
<dbReference type="InterPro" id="IPR020568">
    <property type="entry name" value="Ribosomal_Su5_D2-typ_SF"/>
</dbReference>
<gene>
    <name evidence="5" type="primary">mutL</name>
    <name evidence="9" type="ORF">CWE11_02320</name>
</gene>
<dbReference type="GO" id="GO:0005524">
    <property type="term" value="F:ATP binding"/>
    <property type="evidence" value="ECO:0007669"/>
    <property type="project" value="InterPro"/>
</dbReference>
<dbReference type="InterPro" id="IPR014721">
    <property type="entry name" value="Ribsml_uS5_D2-typ_fold_subgr"/>
</dbReference>
<comment type="caution">
    <text evidence="9">The sequence shown here is derived from an EMBL/GenBank/DDBJ whole genome shotgun (WGS) entry which is preliminary data.</text>
</comment>
<dbReference type="InterPro" id="IPR037198">
    <property type="entry name" value="MutL_C_sf"/>
</dbReference>
<dbReference type="NCBIfam" id="TIGR00585">
    <property type="entry name" value="mutl"/>
    <property type="match status" value="1"/>
</dbReference>
<dbReference type="SMART" id="SM00853">
    <property type="entry name" value="MutL_C"/>
    <property type="match status" value="1"/>
</dbReference>
<dbReference type="GO" id="GO:0016887">
    <property type="term" value="F:ATP hydrolysis activity"/>
    <property type="evidence" value="ECO:0007669"/>
    <property type="project" value="InterPro"/>
</dbReference>
<dbReference type="CDD" id="cd03482">
    <property type="entry name" value="MutL_Trans_MutL"/>
    <property type="match status" value="1"/>
</dbReference>
<dbReference type="Pfam" id="PF01119">
    <property type="entry name" value="DNA_mis_repair"/>
    <property type="match status" value="1"/>
</dbReference>
<dbReference type="Gene3D" id="3.30.565.10">
    <property type="entry name" value="Histidine kinase-like ATPase, C-terminal domain"/>
    <property type="match status" value="1"/>
</dbReference>
<sequence length="622" mass="69793">MPIRLLPPQLANQIAAGEVVERPASVVKELVENSLDAGATEIRVDIEKGGARRIRIRDNGSGIPKEELTLALSRHATSKISSLDDLEAILSLGFRGEALASISSVSRLRLTSRTAEQEEAWQAFCEGRDMQVMLEPAAHPQGTTVDVEDLFFNTPARRKFLRTEKTEFGHIDEVVRRIALARPDVAVILTHNQQVVRHYPAEAASHQDKRLHQVAGRRFADDAIFLEHEEAPLSLRGWVAPPDACRHQSDIQYMYVNGRMMRDKLLNHAIRQAYGDALPADRQPTFILYLNLPAKDVDVNVHPAKHEVRFHFARQIHDFVLAALKRVLLASMPAEPEAFQHGYQAPDPERYRTNFTPSSEEGNVEWHSPADSSAQHVSPSGAISGSPFFPTRKHISQPVRANAQEGQAVYQQMYQQTAPVISKTWQPMGMLAQRYAIMRTADTLALLDCAQLSEIITTNRLQQQFQQGLSGQPLLVPVLIQGKTWVDTMQRQAIVLNRLGIVTRIEGRNKQVIEQVPHLLRQADVSRAIAELCEMLEAWGVPSDGSLQAEQERELLAWLQSHRKFTGLADKDLPRLLQDAEQLHIDWRRQLVPLPWEQYLTAAPNNGGNRQGNGLGDANESR</sequence>